<dbReference type="InterPro" id="IPR007627">
    <property type="entry name" value="RNA_pol_sigma70_r2"/>
</dbReference>
<feature type="transmembrane region" description="Helical" evidence="5">
    <location>
        <begin position="171"/>
        <end position="192"/>
    </location>
</feature>
<dbReference type="GO" id="GO:0003677">
    <property type="term" value="F:DNA binding"/>
    <property type="evidence" value="ECO:0007669"/>
    <property type="project" value="InterPro"/>
</dbReference>
<feature type="domain" description="RNA polymerase sigma factor 70 region 4 type 2" evidence="7">
    <location>
        <begin position="128"/>
        <end position="171"/>
    </location>
</feature>
<dbReference type="SUPFAM" id="SSF88659">
    <property type="entry name" value="Sigma3 and sigma4 domains of RNA polymerase sigma factors"/>
    <property type="match status" value="1"/>
</dbReference>
<keyword evidence="5" id="KW-0472">Membrane</keyword>
<dbReference type="PANTHER" id="PTHR43133">
    <property type="entry name" value="RNA POLYMERASE ECF-TYPE SIGMA FACTO"/>
    <property type="match status" value="1"/>
</dbReference>
<dbReference type="SUPFAM" id="SSF88946">
    <property type="entry name" value="Sigma2 domain of RNA polymerase sigma factors"/>
    <property type="match status" value="1"/>
</dbReference>
<evidence type="ECO:0000259" key="6">
    <source>
        <dbReference type="Pfam" id="PF04542"/>
    </source>
</evidence>
<evidence type="ECO:0000256" key="1">
    <source>
        <dbReference type="ARBA" id="ARBA00010641"/>
    </source>
</evidence>
<dbReference type="Proteomes" id="UP000263900">
    <property type="component" value="Chromosome"/>
</dbReference>
<dbReference type="AlphaFoldDB" id="A0A3B7MQJ0"/>
<dbReference type="NCBIfam" id="TIGR02937">
    <property type="entry name" value="sigma70-ECF"/>
    <property type="match status" value="1"/>
</dbReference>
<name>A0A3B7MQJ0_9BACT</name>
<comment type="similarity">
    <text evidence="1">Belongs to the sigma-70 factor family. ECF subfamily.</text>
</comment>
<dbReference type="NCBIfam" id="TIGR02985">
    <property type="entry name" value="Sig70_bacteroi1"/>
    <property type="match status" value="1"/>
</dbReference>
<feature type="domain" description="RNA polymerase sigma-70 region 2" evidence="6">
    <location>
        <begin position="27"/>
        <end position="94"/>
    </location>
</feature>
<reference evidence="8 9" key="1">
    <citation type="submission" date="2018-09" db="EMBL/GenBank/DDBJ databases">
        <title>Genome sequencing of strain 6GH32-13.</title>
        <authorList>
            <person name="Weon H.-Y."/>
            <person name="Heo J."/>
            <person name="Kwon S.-W."/>
        </authorList>
    </citation>
    <scope>NUCLEOTIDE SEQUENCE [LARGE SCALE GENOMIC DNA]</scope>
    <source>
        <strain evidence="8 9">5GH32-13</strain>
    </source>
</reference>
<dbReference type="GO" id="GO:0006352">
    <property type="term" value="P:DNA-templated transcription initiation"/>
    <property type="evidence" value="ECO:0007669"/>
    <property type="project" value="InterPro"/>
</dbReference>
<sequence length="223" mass="25722">MTPKFQDKAYWMTAFREGKGGTFEQVFKEHHRSLCYLAVKYGLDTEEAEDIVADTFTKLWHGRAQFSDEGHIKGFLLTTTRNACVNLVKQKQRRVASNNELSYLLADREEDFLRKMVETELLKKLYPYIEKLPKKCRAVFEQVYFEGASTEEAANRLGISPRNVLNQKARAIHLLKGKILLIAFIYCLVHIYNGHSTEKIKKSENLFVKESSLVVYINDSATS</sequence>
<organism evidence="8 9">
    <name type="scientific">Paraflavitalea soli</name>
    <dbReference type="NCBI Taxonomy" id="2315862"/>
    <lineage>
        <taxon>Bacteria</taxon>
        <taxon>Pseudomonadati</taxon>
        <taxon>Bacteroidota</taxon>
        <taxon>Chitinophagia</taxon>
        <taxon>Chitinophagales</taxon>
        <taxon>Chitinophagaceae</taxon>
        <taxon>Paraflavitalea</taxon>
    </lineage>
</organism>
<dbReference type="PANTHER" id="PTHR43133:SF46">
    <property type="entry name" value="RNA POLYMERASE SIGMA-70 FACTOR ECF SUBFAMILY"/>
    <property type="match status" value="1"/>
</dbReference>
<dbReference type="InterPro" id="IPR014284">
    <property type="entry name" value="RNA_pol_sigma-70_dom"/>
</dbReference>
<keyword evidence="2" id="KW-0805">Transcription regulation</keyword>
<keyword evidence="4" id="KW-0804">Transcription</keyword>
<dbReference type="InterPro" id="IPR014327">
    <property type="entry name" value="RNA_pol_sigma70_bacteroid"/>
</dbReference>
<accession>A0A3B7MQJ0</accession>
<protein>
    <submittedName>
        <fullName evidence="8">RNA polymerase sigma-70 factor</fullName>
    </submittedName>
</protein>
<dbReference type="Gene3D" id="1.10.1740.10">
    <property type="match status" value="1"/>
</dbReference>
<dbReference type="InterPro" id="IPR039425">
    <property type="entry name" value="RNA_pol_sigma-70-like"/>
</dbReference>
<gene>
    <name evidence="8" type="ORF">D3H65_17240</name>
</gene>
<dbReference type="EMBL" id="CP032157">
    <property type="protein sequence ID" value="AXY75613.1"/>
    <property type="molecule type" value="Genomic_DNA"/>
</dbReference>
<keyword evidence="9" id="KW-1185">Reference proteome</keyword>
<dbReference type="KEGG" id="pseg:D3H65_17240"/>
<dbReference type="InterPro" id="IPR013324">
    <property type="entry name" value="RNA_pol_sigma_r3/r4-like"/>
</dbReference>
<evidence type="ECO:0000313" key="8">
    <source>
        <dbReference type="EMBL" id="AXY75613.1"/>
    </source>
</evidence>
<dbReference type="InterPro" id="IPR013325">
    <property type="entry name" value="RNA_pol_sigma_r2"/>
</dbReference>
<dbReference type="Pfam" id="PF04542">
    <property type="entry name" value="Sigma70_r2"/>
    <property type="match status" value="1"/>
</dbReference>
<dbReference type="OrthoDB" id="656273at2"/>
<evidence type="ECO:0000313" key="9">
    <source>
        <dbReference type="Proteomes" id="UP000263900"/>
    </source>
</evidence>
<dbReference type="Pfam" id="PF08281">
    <property type="entry name" value="Sigma70_r4_2"/>
    <property type="match status" value="1"/>
</dbReference>
<evidence type="ECO:0000256" key="5">
    <source>
        <dbReference type="SAM" id="Phobius"/>
    </source>
</evidence>
<evidence type="ECO:0000256" key="4">
    <source>
        <dbReference type="ARBA" id="ARBA00023163"/>
    </source>
</evidence>
<dbReference type="InterPro" id="IPR013249">
    <property type="entry name" value="RNA_pol_sigma70_r4_t2"/>
</dbReference>
<keyword evidence="5" id="KW-1133">Transmembrane helix</keyword>
<evidence type="ECO:0000256" key="2">
    <source>
        <dbReference type="ARBA" id="ARBA00023015"/>
    </source>
</evidence>
<dbReference type="InterPro" id="IPR036388">
    <property type="entry name" value="WH-like_DNA-bd_sf"/>
</dbReference>
<evidence type="ECO:0000259" key="7">
    <source>
        <dbReference type="Pfam" id="PF08281"/>
    </source>
</evidence>
<dbReference type="Gene3D" id="1.10.10.10">
    <property type="entry name" value="Winged helix-like DNA-binding domain superfamily/Winged helix DNA-binding domain"/>
    <property type="match status" value="1"/>
</dbReference>
<keyword evidence="3" id="KW-0731">Sigma factor</keyword>
<keyword evidence="5" id="KW-0812">Transmembrane</keyword>
<evidence type="ECO:0000256" key="3">
    <source>
        <dbReference type="ARBA" id="ARBA00023082"/>
    </source>
</evidence>
<dbReference type="GO" id="GO:0016987">
    <property type="term" value="F:sigma factor activity"/>
    <property type="evidence" value="ECO:0007669"/>
    <property type="project" value="UniProtKB-KW"/>
</dbReference>
<proteinExistence type="inferred from homology"/>